<evidence type="ECO:0000313" key="4">
    <source>
        <dbReference type="EMBL" id="ETN38156.1"/>
    </source>
</evidence>
<dbReference type="SUPFAM" id="SSF51735">
    <property type="entry name" value="NAD(P)-binding Rossmann-fold domains"/>
    <property type="match status" value="1"/>
</dbReference>
<evidence type="ECO:0000256" key="1">
    <source>
        <dbReference type="ARBA" id="ARBA00006484"/>
    </source>
</evidence>
<proteinExistence type="inferred from homology"/>
<dbReference type="VEuPathDB" id="FungiDB:HMPREF1541_07780"/>
<organism evidence="4 5">
    <name type="scientific">Cyphellophora europaea (strain CBS 101466)</name>
    <name type="common">Phialophora europaea</name>
    <dbReference type="NCBI Taxonomy" id="1220924"/>
    <lineage>
        <taxon>Eukaryota</taxon>
        <taxon>Fungi</taxon>
        <taxon>Dikarya</taxon>
        <taxon>Ascomycota</taxon>
        <taxon>Pezizomycotina</taxon>
        <taxon>Eurotiomycetes</taxon>
        <taxon>Chaetothyriomycetidae</taxon>
        <taxon>Chaetothyriales</taxon>
        <taxon>Cyphellophoraceae</taxon>
        <taxon>Cyphellophora</taxon>
    </lineage>
</organism>
<dbReference type="InterPro" id="IPR036291">
    <property type="entry name" value="NAD(P)-bd_dom_sf"/>
</dbReference>
<dbReference type="STRING" id="1220924.W2RNQ1"/>
<evidence type="ECO:0000313" key="5">
    <source>
        <dbReference type="Proteomes" id="UP000030752"/>
    </source>
</evidence>
<dbReference type="PRINTS" id="PR00081">
    <property type="entry name" value="GDHRDH"/>
</dbReference>
<dbReference type="Proteomes" id="UP000030752">
    <property type="component" value="Unassembled WGS sequence"/>
</dbReference>
<dbReference type="HOGENOM" id="CLU_010194_2_9_1"/>
<comment type="similarity">
    <text evidence="1 3">Belongs to the short-chain dehydrogenases/reductases (SDR) family.</text>
</comment>
<dbReference type="Pfam" id="PF00106">
    <property type="entry name" value="adh_short"/>
    <property type="match status" value="1"/>
</dbReference>
<accession>W2RNQ1</accession>
<sequence>MLSPNPVWFSCSTGLGRTLAQHIASTHPSARLVATARDPSTLNYLPRRPTTVLTLALDVTSPSSIAAALTTTLTHFHRIDILINNAGTNVFGIAEAVPESAMRDIMETNFWGPMRLTREAVRIMRDENPRAAVDAASHGPQEEALVQGGTIVNVTSLGGRVAFPAHAAYHASKFALEGFSEAIATELDPAWGVRVLVLEPGGVKSEFAGKAARRAVLEHGAYGDEGLAVRRMLKGLMDEEGLQARCLEAGVVARAVVEVVMRSEGEGEGKGGLPLRLLVGRDAWEAVWGKEERARTEMLAWKGWSCGVGGGTIPTGE</sequence>
<dbReference type="EMBL" id="KB822723">
    <property type="protein sequence ID" value="ETN38156.1"/>
    <property type="molecule type" value="Genomic_DNA"/>
</dbReference>
<dbReference type="RefSeq" id="XP_008720325.1">
    <property type="nucleotide sequence ID" value="XM_008722103.1"/>
</dbReference>
<dbReference type="InParanoid" id="W2RNQ1"/>
<evidence type="ECO:0000256" key="3">
    <source>
        <dbReference type="RuleBase" id="RU000363"/>
    </source>
</evidence>
<dbReference type="GeneID" id="19975119"/>
<keyword evidence="2" id="KW-0560">Oxidoreductase</keyword>
<dbReference type="AlphaFoldDB" id="W2RNQ1"/>
<gene>
    <name evidence="4" type="ORF">HMPREF1541_07780</name>
</gene>
<evidence type="ECO:0008006" key="6">
    <source>
        <dbReference type="Google" id="ProtNLM"/>
    </source>
</evidence>
<evidence type="ECO:0000256" key="2">
    <source>
        <dbReference type="ARBA" id="ARBA00023002"/>
    </source>
</evidence>
<dbReference type="GO" id="GO:0016491">
    <property type="term" value="F:oxidoreductase activity"/>
    <property type="evidence" value="ECO:0007669"/>
    <property type="project" value="UniProtKB-KW"/>
</dbReference>
<dbReference type="Gene3D" id="3.40.50.720">
    <property type="entry name" value="NAD(P)-binding Rossmann-like Domain"/>
    <property type="match status" value="1"/>
</dbReference>
<protein>
    <recommendedName>
        <fullName evidence="6">NAD(P)-binding protein</fullName>
    </recommendedName>
</protein>
<dbReference type="PANTHER" id="PTHR43976:SF16">
    <property type="entry name" value="SHORT-CHAIN DEHYDROGENASE_REDUCTASE FAMILY PROTEIN"/>
    <property type="match status" value="1"/>
</dbReference>
<dbReference type="OrthoDB" id="1274115at2759"/>
<name>W2RNQ1_CYPE1</name>
<dbReference type="InterPro" id="IPR002347">
    <property type="entry name" value="SDR_fam"/>
</dbReference>
<dbReference type="PRINTS" id="PR00080">
    <property type="entry name" value="SDRFAMILY"/>
</dbReference>
<dbReference type="eggNOG" id="KOG1205">
    <property type="taxonomic scope" value="Eukaryota"/>
</dbReference>
<reference evidence="4 5" key="1">
    <citation type="submission" date="2013-03" db="EMBL/GenBank/DDBJ databases">
        <title>The Genome Sequence of Phialophora europaea CBS 101466.</title>
        <authorList>
            <consortium name="The Broad Institute Genomics Platform"/>
            <person name="Cuomo C."/>
            <person name="de Hoog S."/>
            <person name="Gorbushina A."/>
            <person name="Walker B."/>
            <person name="Young S.K."/>
            <person name="Zeng Q."/>
            <person name="Gargeya S."/>
            <person name="Fitzgerald M."/>
            <person name="Haas B."/>
            <person name="Abouelleil A."/>
            <person name="Allen A.W."/>
            <person name="Alvarado L."/>
            <person name="Arachchi H.M."/>
            <person name="Berlin A.M."/>
            <person name="Chapman S.B."/>
            <person name="Gainer-Dewar J."/>
            <person name="Goldberg J."/>
            <person name="Griggs A."/>
            <person name="Gujja S."/>
            <person name="Hansen M."/>
            <person name="Howarth C."/>
            <person name="Imamovic A."/>
            <person name="Ireland A."/>
            <person name="Larimer J."/>
            <person name="McCowan C."/>
            <person name="Murphy C."/>
            <person name="Pearson M."/>
            <person name="Poon T.W."/>
            <person name="Priest M."/>
            <person name="Roberts A."/>
            <person name="Saif S."/>
            <person name="Shea T."/>
            <person name="Sisk P."/>
            <person name="Sykes S."/>
            <person name="Wortman J."/>
            <person name="Nusbaum C."/>
            <person name="Birren B."/>
        </authorList>
    </citation>
    <scope>NUCLEOTIDE SEQUENCE [LARGE SCALE GENOMIC DNA]</scope>
    <source>
        <strain evidence="4 5">CBS 101466</strain>
    </source>
</reference>
<dbReference type="InterPro" id="IPR051911">
    <property type="entry name" value="SDR_oxidoreductase"/>
</dbReference>
<keyword evidence="5" id="KW-1185">Reference proteome</keyword>
<dbReference type="PANTHER" id="PTHR43976">
    <property type="entry name" value="SHORT CHAIN DEHYDROGENASE"/>
    <property type="match status" value="1"/>
</dbReference>